<dbReference type="AlphaFoldDB" id="A0A268P0I4"/>
<organism evidence="2 5">
    <name type="scientific">Shouchella clausii</name>
    <name type="common">Alkalihalobacillus clausii</name>
    <dbReference type="NCBI Taxonomy" id="79880"/>
    <lineage>
        <taxon>Bacteria</taxon>
        <taxon>Bacillati</taxon>
        <taxon>Bacillota</taxon>
        <taxon>Bacilli</taxon>
        <taxon>Bacillales</taxon>
        <taxon>Bacillaceae</taxon>
        <taxon>Shouchella</taxon>
    </lineage>
</organism>
<keyword evidence="1" id="KW-0812">Transmembrane</keyword>
<gene>
    <name evidence="3" type="ORF">CHH61_05370</name>
    <name evidence="2" type="ORF">CHH72_10650</name>
</gene>
<protein>
    <submittedName>
        <fullName evidence="2">Uncharacterized protein</fullName>
    </submittedName>
</protein>
<proteinExistence type="predicted"/>
<sequence>MIDLIMELPMLWVSVAPVMVVVAMVAYENFKLRRMHMRMKRTVHDTDKTGCVDMTPVRPLALWARPKIPYFRDKGCQDDDGPYPCCMHQQIAA</sequence>
<dbReference type="EMBL" id="NPBS01000024">
    <property type="protein sequence ID" value="PAF26996.1"/>
    <property type="molecule type" value="Genomic_DNA"/>
</dbReference>
<evidence type="ECO:0000256" key="1">
    <source>
        <dbReference type="SAM" id="Phobius"/>
    </source>
</evidence>
<evidence type="ECO:0000313" key="5">
    <source>
        <dbReference type="Proteomes" id="UP000216207"/>
    </source>
</evidence>
<dbReference type="RefSeq" id="WP_011248748.1">
    <property type="nucleotide sequence ID" value="NZ_BOQQ01000004.1"/>
</dbReference>
<evidence type="ECO:0000313" key="4">
    <source>
        <dbReference type="Proteomes" id="UP000216133"/>
    </source>
</evidence>
<dbReference type="Proteomes" id="UP000216133">
    <property type="component" value="Unassembled WGS sequence"/>
</dbReference>
<evidence type="ECO:0000313" key="3">
    <source>
        <dbReference type="EMBL" id="PAF26996.1"/>
    </source>
</evidence>
<dbReference type="EMBL" id="NPCC01000012">
    <property type="protein sequence ID" value="PAE88825.1"/>
    <property type="molecule type" value="Genomic_DNA"/>
</dbReference>
<feature type="transmembrane region" description="Helical" evidence="1">
    <location>
        <begin position="12"/>
        <end position="30"/>
    </location>
</feature>
<dbReference type="Proteomes" id="UP000216207">
    <property type="component" value="Unassembled WGS sequence"/>
</dbReference>
<keyword evidence="1" id="KW-0472">Membrane</keyword>
<comment type="caution">
    <text evidence="2">The sequence shown here is derived from an EMBL/GenBank/DDBJ whole genome shotgun (WGS) entry which is preliminary data.</text>
</comment>
<dbReference type="GeneID" id="86928241"/>
<accession>A0A268P0I4</accession>
<reference evidence="4 5" key="1">
    <citation type="submission" date="2017-07" db="EMBL/GenBank/DDBJ databases">
        <title>Isolation and whole genome analysis of endospore-forming bacteria from heroin.</title>
        <authorList>
            <person name="Kalinowski J."/>
            <person name="Ahrens B."/>
            <person name="Al-Dilaimi A."/>
            <person name="Winkler A."/>
            <person name="Wibberg D."/>
            <person name="Schleenbecker U."/>
            <person name="Ruckert C."/>
            <person name="Wolfel R."/>
            <person name="Grass G."/>
        </authorList>
    </citation>
    <scope>NUCLEOTIDE SEQUENCE [LARGE SCALE GENOMIC DNA]</scope>
    <source>
        <strain evidence="3 4">7523-2</strain>
        <strain evidence="2 5">7539</strain>
    </source>
</reference>
<keyword evidence="1" id="KW-1133">Transmembrane helix</keyword>
<evidence type="ECO:0000313" key="2">
    <source>
        <dbReference type="EMBL" id="PAE88825.1"/>
    </source>
</evidence>
<name>A0A268P0I4_SHOCL</name>